<name>A0A562PKP0_9PSED</name>
<dbReference type="InterPro" id="IPR058601">
    <property type="entry name" value="Phage_phiTE_015-like"/>
</dbReference>
<keyword evidence="2" id="KW-1185">Reference proteome</keyword>
<proteinExistence type="predicted"/>
<organism evidence="1 2">
    <name type="scientific">Pseudomonas duriflava</name>
    <dbReference type="NCBI Taxonomy" id="459528"/>
    <lineage>
        <taxon>Bacteria</taxon>
        <taxon>Pseudomonadati</taxon>
        <taxon>Pseudomonadota</taxon>
        <taxon>Gammaproteobacteria</taxon>
        <taxon>Pseudomonadales</taxon>
        <taxon>Pseudomonadaceae</taxon>
        <taxon>Pseudomonas</taxon>
    </lineage>
</organism>
<dbReference type="RefSeq" id="WP_145146079.1">
    <property type="nucleotide sequence ID" value="NZ_VLKY01000043.1"/>
</dbReference>
<dbReference type="AlphaFoldDB" id="A0A562PKP0"/>
<comment type="caution">
    <text evidence="1">The sequence shown here is derived from an EMBL/GenBank/DDBJ whole genome shotgun (WGS) entry which is preliminary data.</text>
</comment>
<dbReference type="EMBL" id="VLKY01000043">
    <property type="protein sequence ID" value="TWI45032.1"/>
    <property type="molecule type" value="Genomic_DNA"/>
</dbReference>
<reference evidence="1 2" key="1">
    <citation type="journal article" date="2015" name="Stand. Genomic Sci.">
        <title>Genomic Encyclopedia of Bacterial and Archaeal Type Strains, Phase III: the genomes of soil and plant-associated and newly described type strains.</title>
        <authorList>
            <person name="Whitman W.B."/>
            <person name="Woyke T."/>
            <person name="Klenk H.P."/>
            <person name="Zhou Y."/>
            <person name="Lilburn T.G."/>
            <person name="Beck B.J."/>
            <person name="De Vos P."/>
            <person name="Vandamme P."/>
            <person name="Eisen J.A."/>
            <person name="Garrity G."/>
            <person name="Hugenholtz P."/>
            <person name="Kyrpides N.C."/>
        </authorList>
    </citation>
    <scope>NUCLEOTIDE SEQUENCE [LARGE SCALE GENOMIC DNA]</scope>
    <source>
        <strain evidence="1 2">CGMCC 1.6858</strain>
    </source>
</reference>
<dbReference type="OrthoDB" id="7032595at2"/>
<dbReference type="Pfam" id="PF26207">
    <property type="entry name" value="Phage_phiTE_015"/>
    <property type="match status" value="1"/>
</dbReference>
<sequence>MSDKEEFEAWWTLHSAMMSVMHSIDLGEAEKQFALLAWQASRAALVVELPKFPIPRRGSYSKAKLGWIEAYRSCRQSIEAAGIQVRP</sequence>
<evidence type="ECO:0000313" key="2">
    <source>
        <dbReference type="Proteomes" id="UP000316905"/>
    </source>
</evidence>
<accession>A0A562PKP0</accession>
<gene>
    <name evidence="1" type="ORF">IQ22_04671</name>
</gene>
<dbReference type="Proteomes" id="UP000316905">
    <property type="component" value="Unassembled WGS sequence"/>
</dbReference>
<evidence type="ECO:0000313" key="1">
    <source>
        <dbReference type="EMBL" id="TWI45032.1"/>
    </source>
</evidence>
<protein>
    <submittedName>
        <fullName evidence="1">Uncharacterized protein</fullName>
    </submittedName>
</protein>